<reference evidence="2 4" key="1">
    <citation type="submission" date="2017-11" db="EMBL/GenBank/DDBJ databases">
        <title>De novo assembly and phasing of dikaryotic genomes from two isolates of Puccinia coronata f. sp. avenae, the causal agent of oat crown rust.</title>
        <authorList>
            <person name="Miller M.E."/>
            <person name="Zhang Y."/>
            <person name="Omidvar V."/>
            <person name="Sperschneider J."/>
            <person name="Schwessinger B."/>
            <person name="Raley C."/>
            <person name="Palmer J.M."/>
            <person name="Garnica D."/>
            <person name="Upadhyaya N."/>
            <person name="Rathjen J."/>
            <person name="Taylor J.M."/>
            <person name="Park R.F."/>
            <person name="Dodds P.N."/>
            <person name="Hirsch C.D."/>
            <person name="Kianian S.F."/>
            <person name="Figueroa M."/>
        </authorList>
    </citation>
    <scope>NUCLEOTIDE SEQUENCE [LARGE SCALE GENOMIC DNA]</scope>
    <source>
        <strain evidence="2">12NC29</strain>
    </source>
</reference>
<feature type="compositionally biased region" description="Basic and acidic residues" evidence="1">
    <location>
        <begin position="1"/>
        <end position="15"/>
    </location>
</feature>
<dbReference type="AlphaFoldDB" id="A0A2N5SMM6"/>
<dbReference type="PANTHER" id="PTHR28272">
    <property type="entry name" value="RIBONUCLEASES P/MRP PROTEIN SUBUNIT POP3"/>
    <property type="match status" value="1"/>
</dbReference>
<dbReference type="GO" id="GO:0000171">
    <property type="term" value="F:ribonuclease MRP activity"/>
    <property type="evidence" value="ECO:0007669"/>
    <property type="project" value="TreeGrafter"/>
</dbReference>
<name>A0A2N5SMM6_9BASI</name>
<sequence>MPRRFSTDSRVELSKRRMAPSKNAKGNAIEDDELKGRRVVWKPVLSTPFTYRWPEVPDEVGNQFLVELLRLLDNHEESHDSEQSPSSNISRSQDKTQLGHLEGDKHRLGLPHSTHVVELRSGKKLQIPNYVPPPRSKLHPNNLKGDEPGLSKRIKCANVISGINSTTKELEKEIQQKRETLPHTCSANFTTTDQGSSSTTEARLHEKPPQQQLSFIFVCRGDMNPLDLVDHLLPTIANLNRYRLQTYSSEIHSTVSQPLVILIPLPKGAENQIALALGIKRAAIVALKGRGVRVSALSKLAEDHIEPILPPNIISIAGCSKASPKSFTNESVALLPTHIKHYKTTAPTDMRKHQLERLQNKKQHIINHHPMMTGGFNHTWNPVKPNHKIIN</sequence>
<proteinExistence type="predicted"/>
<dbReference type="PANTHER" id="PTHR28272:SF1">
    <property type="entry name" value="RIBONUCLEASES P_MRP PROTEIN SUBUNIT POP3"/>
    <property type="match status" value="1"/>
</dbReference>
<dbReference type="GO" id="GO:0008033">
    <property type="term" value="P:tRNA processing"/>
    <property type="evidence" value="ECO:0007669"/>
    <property type="project" value="InterPro"/>
</dbReference>
<evidence type="ECO:0000313" key="2">
    <source>
        <dbReference type="EMBL" id="PLW14495.1"/>
    </source>
</evidence>
<feature type="region of interest" description="Disordered" evidence="1">
    <location>
        <begin position="126"/>
        <end position="149"/>
    </location>
</feature>
<feature type="region of interest" description="Disordered" evidence="1">
    <location>
        <begin position="76"/>
        <end position="96"/>
    </location>
</feature>
<dbReference type="OrthoDB" id="20109at2759"/>
<evidence type="ECO:0000313" key="4">
    <source>
        <dbReference type="Proteomes" id="UP000235388"/>
    </source>
</evidence>
<dbReference type="GO" id="GO:0005829">
    <property type="term" value="C:cytosol"/>
    <property type="evidence" value="ECO:0007669"/>
    <property type="project" value="TreeGrafter"/>
</dbReference>
<dbReference type="Proteomes" id="UP000235388">
    <property type="component" value="Unassembled WGS sequence"/>
</dbReference>
<dbReference type="GO" id="GO:0006364">
    <property type="term" value="P:rRNA processing"/>
    <property type="evidence" value="ECO:0007669"/>
    <property type="project" value="InterPro"/>
</dbReference>
<dbReference type="InterPro" id="IPR013241">
    <property type="entry name" value="RNase_P_Pop3"/>
</dbReference>
<feature type="region of interest" description="Disordered" evidence="1">
    <location>
        <begin position="180"/>
        <end position="207"/>
    </location>
</feature>
<dbReference type="GO" id="GO:0004526">
    <property type="term" value="F:ribonuclease P activity"/>
    <property type="evidence" value="ECO:0007669"/>
    <property type="project" value="TreeGrafter"/>
</dbReference>
<dbReference type="GO" id="GO:0005655">
    <property type="term" value="C:nucleolar ribonuclease P complex"/>
    <property type="evidence" value="ECO:0007669"/>
    <property type="project" value="TreeGrafter"/>
</dbReference>
<keyword evidence="4" id="KW-1185">Reference proteome</keyword>
<dbReference type="EMBL" id="PGCJ01000083">
    <property type="protein sequence ID" value="PLW51779.1"/>
    <property type="molecule type" value="Genomic_DNA"/>
</dbReference>
<feature type="compositionally biased region" description="Polar residues" evidence="1">
    <location>
        <begin position="183"/>
        <end position="201"/>
    </location>
</feature>
<feature type="region of interest" description="Disordered" evidence="1">
    <location>
        <begin position="1"/>
        <end position="30"/>
    </location>
</feature>
<comment type="caution">
    <text evidence="2">The sequence shown here is derived from an EMBL/GenBank/DDBJ whole genome shotgun (WGS) entry which is preliminary data.</text>
</comment>
<evidence type="ECO:0000256" key="1">
    <source>
        <dbReference type="SAM" id="MobiDB-lite"/>
    </source>
</evidence>
<organism evidence="2 4">
    <name type="scientific">Puccinia coronata f. sp. avenae</name>
    <dbReference type="NCBI Taxonomy" id="200324"/>
    <lineage>
        <taxon>Eukaryota</taxon>
        <taxon>Fungi</taxon>
        <taxon>Dikarya</taxon>
        <taxon>Basidiomycota</taxon>
        <taxon>Pucciniomycotina</taxon>
        <taxon>Pucciniomycetes</taxon>
        <taxon>Pucciniales</taxon>
        <taxon>Pucciniaceae</taxon>
        <taxon>Puccinia</taxon>
    </lineage>
</organism>
<evidence type="ECO:0000313" key="3">
    <source>
        <dbReference type="EMBL" id="PLW51779.1"/>
    </source>
</evidence>
<protein>
    <submittedName>
        <fullName evidence="2">Uncharacterized protein</fullName>
    </submittedName>
</protein>
<gene>
    <name evidence="3" type="ORF">PCANC_05550</name>
    <name evidence="2" type="ORF">PCANC_15127</name>
</gene>
<accession>A0A2N5SMM6</accession>
<dbReference type="GO" id="GO:0000172">
    <property type="term" value="C:ribonuclease MRP complex"/>
    <property type="evidence" value="ECO:0007669"/>
    <property type="project" value="TreeGrafter"/>
</dbReference>
<dbReference type="GO" id="GO:0034965">
    <property type="term" value="P:intronic box C/D snoRNA processing"/>
    <property type="evidence" value="ECO:0007669"/>
    <property type="project" value="TreeGrafter"/>
</dbReference>
<dbReference type="STRING" id="200324.A0A2N5SMM6"/>
<dbReference type="EMBL" id="PGCJ01000920">
    <property type="protein sequence ID" value="PLW14495.1"/>
    <property type="molecule type" value="Genomic_DNA"/>
</dbReference>